<proteinExistence type="inferred from homology"/>
<organism evidence="7 8">
    <name type="scientific">Sulfurifustis variabilis</name>
    <dbReference type="NCBI Taxonomy" id="1675686"/>
    <lineage>
        <taxon>Bacteria</taxon>
        <taxon>Pseudomonadati</taxon>
        <taxon>Pseudomonadota</taxon>
        <taxon>Gammaproteobacteria</taxon>
        <taxon>Acidiferrobacterales</taxon>
        <taxon>Acidiferrobacteraceae</taxon>
        <taxon>Sulfurifustis</taxon>
    </lineage>
</organism>
<keyword evidence="8" id="KW-1185">Reference proteome</keyword>
<name>A0A1B4V2S9_9GAMM</name>
<dbReference type="AlphaFoldDB" id="A0A1B4V2S9"/>
<dbReference type="PANTHER" id="PTHR43706">
    <property type="entry name" value="NADH DEHYDROGENASE"/>
    <property type="match status" value="1"/>
</dbReference>
<keyword evidence="4" id="KW-0560">Oxidoreductase</keyword>
<protein>
    <submittedName>
        <fullName evidence="7">FAD-dependent pyridine nucleotide-disulfide oxidoreductase</fullName>
    </submittedName>
</protein>
<dbReference type="SUPFAM" id="SSF51905">
    <property type="entry name" value="FAD/NAD(P)-binding domain"/>
    <property type="match status" value="1"/>
</dbReference>
<evidence type="ECO:0000256" key="5">
    <source>
        <dbReference type="ARBA" id="ARBA00023027"/>
    </source>
</evidence>
<dbReference type="InterPro" id="IPR045024">
    <property type="entry name" value="NDH-2"/>
</dbReference>
<evidence type="ECO:0000256" key="1">
    <source>
        <dbReference type="ARBA" id="ARBA00005272"/>
    </source>
</evidence>
<keyword evidence="2" id="KW-0285">Flavoprotein</keyword>
<reference evidence="7 8" key="1">
    <citation type="submission" date="2015-08" db="EMBL/GenBank/DDBJ databases">
        <title>Complete genome sequence of Sulfurifustis variabilis.</title>
        <authorList>
            <person name="Miura A."/>
            <person name="Kojima H."/>
            <person name="Fukui M."/>
        </authorList>
    </citation>
    <scope>NUCLEOTIDE SEQUENCE [LARGE SCALE GENOMIC DNA]</scope>
    <source>
        <strain evidence="8">skN76</strain>
    </source>
</reference>
<evidence type="ECO:0000256" key="3">
    <source>
        <dbReference type="ARBA" id="ARBA00022827"/>
    </source>
</evidence>
<dbReference type="PRINTS" id="PR00411">
    <property type="entry name" value="PNDRDTASEI"/>
</dbReference>
<dbReference type="InterPro" id="IPR036188">
    <property type="entry name" value="FAD/NAD-bd_sf"/>
</dbReference>
<dbReference type="GO" id="GO:0003954">
    <property type="term" value="F:NADH dehydrogenase activity"/>
    <property type="evidence" value="ECO:0007669"/>
    <property type="project" value="InterPro"/>
</dbReference>
<dbReference type="OrthoDB" id="9781621at2"/>
<dbReference type="Proteomes" id="UP000218899">
    <property type="component" value="Chromosome"/>
</dbReference>
<feature type="domain" description="FAD/NAD(P)-binding" evidence="6">
    <location>
        <begin position="6"/>
        <end position="341"/>
    </location>
</feature>
<dbReference type="GO" id="GO:0008137">
    <property type="term" value="F:NADH dehydrogenase (ubiquinone) activity"/>
    <property type="evidence" value="ECO:0007669"/>
    <property type="project" value="TreeGrafter"/>
</dbReference>
<accession>A0A1B4V2S9</accession>
<dbReference type="Pfam" id="PF07992">
    <property type="entry name" value="Pyr_redox_2"/>
    <property type="match status" value="1"/>
</dbReference>
<keyword evidence="5" id="KW-0520">NAD</keyword>
<dbReference type="PRINTS" id="PR00368">
    <property type="entry name" value="FADPNR"/>
</dbReference>
<evidence type="ECO:0000313" key="8">
    <source>
        <dbReference type="Proteomes" id="UP000218899"/>
    </source>
</evidence>
<dbReference type="PANTHER" id="PTHR43706:SF9">
    <property type="entry name" value="TYPE II NADH:QUINONE OXIDOREDUCTASE"/>
    <property type="match status" value="1"/>
</dbReference>
<gene>
    <name evidence="7" type="ORF">SVA_1086</name>
</gene>
<evidence type="ECO:0000259" key="6">
    <source>
        <dbReference type="Pfam" id="PF07992"/>
    </source>
</evidence>
<dbReference type="InterPro" id="IPR023753">
    <property type="entry name" value="FAD/NAD-binding_dom"/>
</dbReference>
<sequence>MHVVPRIVVVGGGAGGLELASRLGRTLGRRGRAHVTLVDHALTHLWKPLLHEVAAGTLDSHDDDVDYIAQAASRGFEFRLGRMQDIDRAAKAVRIAPTLDERGEVIIPARTVPYDLLVVAVGSVTNDFGIEGVREHCAFLDSRDDADRFQRRLLESYMRAQTQTEPLREGQLNVAIVGAGATGVELAAELHHVARQMVAYGFDRIVPEKDVRLVIIEASDRILPALPRRLAEPAERELKRLNVQVHTGKRVTRAAAEGLTTHDGLFIAAEHKVWAAGIKAPDFLRDLAGLETNRLNQLVVRRTLQTTRDDDIFAFGDCASCPRPGHDKPVPPTAQAAHQQASLLVRSLARRLRGEPLPEYVYRDYGSLVSLSEYSTVGSLMGNLTGSVHVEGWLARVLYRSLYRLHQRALFGALRTGLLVVADTLTRPTRPRTKLH</sequence>
<dbReference type="KEGG" id="sva:SVA_1086"/>
<dbReference type="Gene3D" id="3.50.50.100">
    <property type="match status" value="1"/>
</dbReference>
<comment type="similarity">
    <text evidence="1">Belongs to the NADH dehydrogenase family.</text>
</comment>
<evidence type="ECO:0000256" key="4">
    <source>
        <dbReference type="ARBA" id="ARBA00023002"/>
    </source>
</evidence>
<keyword evidence="3" id="KW-0274">FAD</keyword>
<dbReference type="EMBL" id="AP014936">
    <property type="protein sequence ID" value="BAU47665.1"/>
    <property type="molecule type" value="Genomic_DNA"/>
</dbReference>
<evidence type="ECO:0000313" key="7">
    <source>
        <dbReference type="EMBL" id="BAU47665.1"/>
    </source>
</evidence>
<evidence type="ECO:0000256" key="2">
    <source>
        <dbReference type="ARBA" id="ARBA00022630"/>
    </source>
</evidence>